<dbReference type="PANTHER" id="PTHR10380">
    <property type="entry name" value="CUTICLE PROTEIN"/>
    <property type="match status" value="1"/>
</dbReference>
<keyword evidence="3" id="KW-0732">Signal</keyword>
<evidence type="ECO:0000313" key="4">
    <source>
        <dbReference type="EMBL" id="KAJ6639788.1"/>
    </source>
</evidence>
<gene>
    <name evidence="4" type="primary">CUD6_0</name>
    <name evidence="4" type="ORF">Bhyg_12535</name>
</gene>
<proteinExistence type="predicted"/>
<feature type="chain" id="PRO_5040296284" evidence="3">
    <location>
        <begin position="17"/>
        <end position="104"/>
    </location>
</feature>
<comment type="caution">
    <text evidence="4">The sequence shown here is derived from an EMBL/GenBank/DDBJ whole genome shotgun (WGS) entry which is preliminary data.</text>
</comment>
<accession>A0A9Q0MXJ3</accession>
<dbReference type="OrthoDB" id="7255276at2759"/>
<dbReference type="GO" id="GO:0062129">
    <property type="term" value="C:chitin-based extracellular matrix"/>
    <property type="evidence" value="ECO:0007669"/>
    <property type="project" value="TreeGrafter"/>
</dbReference>
<keyword evidence="5" id="KW-1185">Reference proteome</keyword>
<dbReference type="PROSITE" id="PS00233">
    <property type="entry name" value="CHIT_BIND_RR_1"/>
    <property type="match status" value="1"/>
</dbReference>
<dbReference type="AlphaFoldDB" id="A0A9Q0MXJ3"/>
<protein>
    <submittedName>
        <fullName evidence="4">Endocuticle structural protein SgAbd-6</fullName>
    </submittedName>
</protein>
<dbReference type="GO" id="GO:0008010">
    <property type="term" value="F:structural constituent of chitin-based larval cuticle"/>
    <property type="evidence" value="ECO:0007669"/>
    <property type="project" value="TreeGrafter"/>
</dbReference>
<dbReference type="Pfam" id="PF00379">
    <property type="entry name" value="Chitin_bind_4"/>
    <property type="match status" value="1"/>
</dbReference>
<feature type="signal peptide" evidence="3">
    <location>
        <begin position="1"/>
        <end position="16"/>
    </location>
</feature>
<sequence length="104" mass="11334">MKMFIVFAAIIALTVAAPADYNDISVVKAAIDHIDTTGYKFEYEQSDGVVRTEEGVLKNAGTEQEALEVRGSVTWTAADGQVYTLNFVADENGYRPEGAHIPHL</sequence>
<dbReference type="PROSITE" id="PS51155">
    <property type="entry name" value="CHIT_BIND_RR_2"/>
    <property type="match status" value="1"/>
</dbReference>
<dbReference type="Proteomes" id="UP001151699">
    <property type="component" value="Chromosome X"/>
</dbReference>
<dbReference type="InterPro" id="IPR000618">
    <property type="entry name" value="Insect_cuticle"/>
</dbReference>
<dbReference type="EMBL" id="WJQU01000003">
    <property type="protein sequence ID" value="KAJ6639788.1"/>
    <property type="molecule type" value="Genomic_DNA"/>
</dbReference>
<evidence type="ECO:0000256" key="3">
    <source>
        <dbReference type="SAM" id="SignalP"/>
    </source>
</evidence>
<dbReference type="PANTHER" id="PTHR10380:SF218">
    <property type="entry name" value="ADULT CUTICLE PROTEIN 65AA-RELATED"/>
    <property type="match status" value="1"/>
</dbReference>
<organism evidence="4 5">
    <name type="scientific">Pseudolycoriella hygida</name>
    <dbReference type="NCBI Taxonomy" id="35572"/>
    <lineage>
        <taxon>Eukaryota</taxon>
        <taxon>Metazoa</taxon>
        <taxon>Ecdysozoa</taxon>
        <taxon>Arthropoda</taxon>
        <taxon>Hexapoda</taxon>
        <taxon>Insecta</taxon>
        <taxon>Pterygota</taxon>
        <taxon>Neoptera</taxon>
        <taxon>Endopterygota</taxon>
        <taxon>Diptera</taxon>
        <taxon>Nematocera</taxon>
        <taxon>Sciaroidea</taxon>
        <taxon>Sciaridae</taxon>
        <taxon>Pseudolycoriella</taxon>
    </lineage>
</organism>
<dbReference type="InterPro" id="IPR050468">
    <property type="entry name" value="Cuticle_Struct_Prot"/>
</dbReference>
<reference evidence="4" key="1">
    <citation type="submission" date="2022-07" db="EMBL/GenBank/DDBJ databases">
        <authorList>
            <person name="Trinca V."/>
            <person name="Uliana J.V.C."/>
            <person name="Torres T.T."/>
            <person name="Ward R.J."/>
            <person name="Monesi N."/>
        </authorList>
    </citation>
    <scope>NUCLEOTIDE SEQUENCE</scope>
    <source>
        <strain evidence="4">HSMRA1968</strain>
        <tissue evidence="4">Whole embryos</tissue>
    </source>
</reference>
<dbReference type="PRINTS" id="PR00947">
    <property type="entry name" value="CUTICLE"/>
</dbReference>
<evidence type="ECO:0000256" key="2">
    <source>
        <dbReference type="PROSITE-ProRule" id="PRU00497"/>
    </source>
</evidence>
<evidence type="ECO:0000313" key="5">
    <source>
        <dbReference type="Proteomes" id="UP001151699"/>
    </source>
</evidence>
<keyword evidence="1 2" id="KW-0193">Cuticle</keyword>
<dbReference type="InterPro" id="IPR031311">
    <property type="entry name" value="CHIT_BIND_RR_consensus"/>
</dbReference>
<name>A0A9Q0MXJ3_9DIPT</name>
<evidence type="ECO:0000256" key="1">
    <source>
        <dbReference type="ARBA" id="ARBA00022460"/>
    </source>
</evidence>